<dbReference type="PROSITE" id="PS50011">
    <property type="entry name" value="PROTEIN_KINASE_DOM"/>
    <property type="match status" value="1"/>
</dbReference>
<dbReference type="EMBL" id="KN819392">
    <property type="protein sequence ID" value="KIJ10912.1"/>
    <property type="molecule type" value="Genomic_DNA"/>
</dbReference>
<gene>
    <name evidence="2" type="ORF">PAXINDRAFT_16134</name>
</gene>
<reference evidence="3" key="2">
    <citation type="submission" date="2015-01" db="EMBL/GenBank/DDBJ databases">
        <title>Evolutionary Origins and Diversification of the Mycorrhizal Mutualists.</title>
        <authorList>
            <consortium name="DOE Joint Genome Institute"/>
            <consortium name="Mycorrhizal Genomics Consortium"/>
            <person name="Kohler A."/>
            <person name="Kuo A."/>
            <person name="Nagy L.G."/>
            <person name="Floudas D."/>
            <person name="Copeland A."/>
            <person name="Barry K.W."/>
            <person name="Cichocki N."/>
            <person name="Veneault-Fourrey C."/>
            <person name="LaButti K."/>
            <person name="Lindquist E.A."/>
            <person name="Lipzen A."/>
            <person name="Lundell T."/>
            <person name="Morin E."/>
            <person name="Murat C."/>
            <person name="Riley R."/>
            <person name="Ohm R."/>
            <person name="Sun H."/>
            <person name="Tunlid A."/>
            <person name="Henrissat B."/>
            <person name="Grigoriev I.V."/>
            <person name="Hibbett D.S."/>
            <person name="Martin F."/>
        </authorList>
    </citation>
    <scope>NUCLEOTIDE SEQUENCE [LARGE SCALE GENOMIC DNA]</scope>
    <source>
        <strain evidence="3">ATCC 200175</strain>
    </source>
</reference>
<dbReference type="HOGENOM" id="CLU_000288_7_18_1"/>
<dbReference type="SUPFAM" id="SSF56112">
    <property type="entry name" value="Protein kinase-like (PK-like)"/>
    <property type="match status" value="1"/>
</dbReference>
<keyword evidence="3" id="KW-1185">Reference proteome</keyword>
<dbReference type="InterPro" id="IPR000719">
    <property type="entry name" value="Prot_kinase_dom"/>
</dbReference>
<name>A0A0C9TSS2_PAXIN</name>
<dbReference type="Pfam" id="PF07714">
    <property type="entry name" value="PK_Tyr_Ser-Thr"/>
    <property type="match status" value="1"/>
</dbReference>
<dbReference type="AlphaFoldDB" id="A0A0C9TSS2"/>
<dbReference type="OrthoDB" id="4062651at2759"/>
<accession>A0A0C9TSS2</accession>
<evidence type="ECO:0000313" key="2">
    <source>
        <dbReference type="EMBL" id="KIJ10912.1"/>
    </source>
</evidence>
<sequence length="324" mass="36077">MDPVNMPGLLARVSPISRFRWLKEAKEQSPPLDLSTNISRQSIYQTVDGRWSDVWRCTLQQGPKSDEVAVKSFRSRFLEDDDICKKNETLRRELEVAASFDHDSILSLLGIATDFGRFMALVYPWMANGTLTSYLQCKGGQLSLHHRLVLLRDAAAGIRYLHSRSVVHGRLTGSDILVSAAERAQISGVGLSGIMLELFGTSYLSSSMNGTVRWAAPEAITTDEVESSAWIPTEKSDIYSFGSIMLQVCSGEVPYVHLQSDAQVLLALPTGAKPPRPQTACMNDRIWDFIQRCWLTEELGAERPSAEEALHFIEEELSLLGPLF</sequence>
<dbReference type="InterPro" id="IPR001245">
    <property type="entry name" value="Ser-Thr/Tyr_kinase_cat_dom"/>
</dbReference>
<evidence type="ECO:0000313" key="3">
    <source>
        <dbReference type="Proteomes" id="UP000053647"/>
    </source>
</evidence>
<dbReference type="PANTHER" id="PTHR44329">
    <property type="entry name" value="SERINE/THREONINE-PROTEIN KINASE TNNI3K-RELATED"/>
    <property type="match status" value="1"/>
</dbReference>
<dbReference type="Gene3D" id="1.10.510.10">
    <property type="entry name" value="Transferase(Phosphotransferase) domain 1"/>
    <property type="match status" value="1"/>
</dbReference>
<dbReference type="InterPro" id="IPR051681">
    <property type="entry name" value="Ser/Thr_Kinases-Pseudokinases"/>
</dbReference>
<feature type="domain" description="Protein kinase" evidence="1">
    <location>
        <begin position="40"/>
        <end position="317"/>
    </location>
</feature>
<dbReference type="Proteomes" id="UP000053647">
    <property type="component" value="Unassembled WGS sequence"/>
</dbReference>
<reference evidence="2 3" key="1">
    <citation type="submission" date="2014-06" db="EMBL/GenBank/DDBJ databases">
        <authorList>
            <consortium name="DOE Joint Genome Institute"/>
            <person name="Kuo A."/>
            <person name="Kohler A."/>
            <person name="Nagy L.G."/>
            <person name="Floudas D."/>
            <person name="Copeland A."/>
            <person name="Barry K.W."/>
            <person name="Cichocki N."/>
            <person name="Veneault-Fourrey C."/>
            <person name="LaButti K."/>
            <person name="Lindquist E.A."/>
            <person name="Lipzen A."/>
            <person name="Lundell T."/>
            <person name="Morin E."/>
            <person name="Murat C."/>
            <person name="Sun H."/>
            <person name="Tunlid A."/>
            <person name="Henrissat B."/>
            <person name="Grigoriev I.V."/>
            <person name="Hibbett D.S."/>
            <person name="Martin F."/>
            <person name="Nordberg H.P."/>
            <person name="Cantor M.N."/>
            <person name="Hua S.X."/>
        </authorList>
    </citation>
    <scope>NUCLEOTIDE SEQUENCE [LARGE SCALE GENOMIC DNA]</scope>
    <source>
        <strain evidence="2 3">ATCC 200175</strain>
    </source>
</reference>
<dbReference type="GO" id="GO:0005524">
    <property type="term" value="F:ATP binding"/>
    <property type="evidence" value="ECO:0007669"/>
    <property type="project" value="InterPro"/>
</dbReference>
<dbReference type="GO" id="GO:0004674">
    <property type="term" value="F:protein serine/threonine kinase activity"/>
    <property type="evidence" value="ECO:0007669"/>
    <property type="project" value="TreeGrafter"/>
</dbReference>
<organism evidence="2 3">
    <name type="scientific">Paxillus involutus ATCC 200175</name>
    <dbReference type="NCBI Taxonomy" id="664439"/>
    <lineage>
        <taxon>Eukaryota</taxon>
        <taxon>Fungi</taxon>
        <taxon>Dikarya</taxon>
        <taxon>Basidiomycota</taxon>
        <taxon>Agaricomycotina</taxon>
        <taxon>Agaricomycetes</taxon>
        <taxon>Agaricomycetidae</taxon>
        <taxon>Boletales</taxon>
        <taxon>Paxilineae</taxon>
        <taxon>Paxillaceae</taxon>
        <taxon>Paxillus</taxon>
    </lineage>
</organism>
<protein>
    <recommendedName>
        <fullName evidence="1">Protein kinase domain-containing protein</fullName>
    </recommendedName>
</protein>
<dbReference type="InterPro" id="IPR011009">
    <property type="entry name" value="Kinase-like_dom_sf"/>
</dbReference>
<proteinExistence type="predicted"/>
<evidence type="ECO:0000259" key="1">
    <source>
        <dbReference type="PROSITE" id="PS50011"/>
    </source>
</evidence>